<protein>
    <submittedName>
        <fullName evidence="2">Uncharacterized protein</fullName>
    </submittedName>
</protein>
<feature type="compositionally biased region" description="Basic and acidic residues" evidence="1">
    <location>
        <begin position="410"/>
        <end position="424"/>
    </location>
</feature>
<dbReference type="GO" id="GO:0032040">
    <property type="term" value="C:small-subunit processome"/>
    <property type="evidence" value="ECO:0007669"/>
    <property type="project" value="TreeGrafter"/>
</dbReference>
<feature type="region of interest" description="Disordered" evidence="1">
    <location>
        <begin position="402"/>
        <end position="424"/>
    </location>
</feature>
<accession>A0A7S1FNG9</accession>
<dbReference type="GO" id="GO:0030686">
    <property type="term" value="C:90S preribosome"/>
    <property type="evidence" value="ECO:0007669"/>
    <property type="project" value="InterPro"/>
</dbReference>
<dbReference type="GO" id="GO:0000462">
    <property type="term" value="P:maturation of SSU-rRNA from tricistronic rRNA transcript (SSU-rRNA, 5.8S rRNA, LSU-rRNA)"/>
    <property type="evidence" value="ECO:0007669"/>
    <property type="project" value="InterPro"/>
</dbReference>
<sequence length="476" mass="51193">MGAVCVMRAGGEGRGREAEAVISGGADTQLISCRTQNFGREGETRGGKPRRLVGGGGLATGLVTGGGRVLAMCRRVIEGNMEQQVDLYLLPHKPSSSQPKDKEPARIEEGQPAGIIQCKSPLNITCSALSNDGKILCLADVACLTIFILVQNEHDAIVPTPIAAEAWNDTPPHRDLAQISTLKILHVEGSYQIYCGRPGAVVVLSLDLDRDDAAPALRLTQRLPLPDDASPFPVALLDVSPAGDVLAAAAGSLSPPAAATHLFRRSAADDPFVHFWSVPRTTVPPSCLALLPPGEETPLRLAVAGADNGIQIYDVEARALAEWSRKTEALPAELTTRNEGILRIVPDPRAPHKFLLGGYGFFCTVDLDRPVPQSAEFFPHDHVRAVAVRKAMKMRGRHIQGYQAAQATAADRDKRDGTAGTDREEEGRGNFVVCLCFDSMLYLGNVGEGEMVAIERPWTKLREDLPDSLARKLYGR</sequence>
<name>A0A7S1FNG9_9STRA</name>
<dbReference type="InterPro" id="IPR036322">
    <property type="entry name" value="WD40_repeat_dom_sf"/>
</dbReference>
<dbReference type="AlphaFoldDB" id="A0A7S1FNG9"/>
<dbReference type="SUPFAM" id="SSF50978">
    <property type="entry name" value="WD40 repeat-like"/>
    <property type="match status" value="1"/>
</dbReference>
<proteinExistence type="predicted"/>
<reference evidence="2" key="1">
    <citation type="submission" date="2021-01" db="EMBL/GenBank/DDBJ databases">
        <authorList>
            <person name="Corre E."/>
            <person name="Pelletier E."/>
            <person name="Niang G."/>
            <person name="Scheremetjew M."/>
            <person name="Finn R."/>
            <person name="Kale V."/>
            <person name="Holt S."/>
            <person name="Cochrane G."/>
            <person name="Meng A."/>
            <person name="Brown T."/>
            <person name="Cohen L."/>
        </authorList>
    </citation>
    <scope>NUCLEOTIDE SEQUENCE</scope>
    <source>
        <strain evidence="2">308</strain>
    </source>
</reference>
<organism evidence="2">
    <name type="scientific">Corethron hystrix</name>
    <dbReference type="NCBI Taxonomy" id="216773"/>
    <lineage>
        <taxon>Eukaryota</taxon>
        <taxon>Sar</taxon>
        <taxon>Stramenopiles</taxon>
        <taxon>Ochrophyta</taxon>
        <taxon>Bacillariophyta</taxon>
        <taxon>Coscinodiscophyceae</taxon>
        <taxon>Corethrophycidae</taxon>
        <taxon>Corethrales</taxon>
        <taxon>Corethraceae</taxon>
        <taxon>Corethron</taxon>
    </lineage>
</organism>
<gene>
    <name evidence="2" type="ORF">CHYS00102_LOCUS6758</name>
</gene>
<evidence type="ECO:0000313" key="2">
    <source>
        <dbReference type="EMBL" id="CAD8879574.1"/>
    </source>
</evidence>
<dbReference type="InterPro" id="IPR046351">
    <property type="entry name" value="UTP4"/>
</dbReference>
<evidence type="ECO:0000256" key="1">
    <source>
        <dbReference type="SAM" id="MobiDB-lite"/>
    </source>
</evidence>
<dbReference type="GO" id="GO:0034455">
    <property type="term" value="C:t-UTP complex"/>
    <property type="evidence" value="ECO:0007669"/>
    <property type="project" value="TreeGrafter"/>
</dbReference>
<dbReference type="GO" id="GO:0003723">
    <property type="term" value="F:RNA binding"/>
    <property type="evidence" value="ECO:0007669"/>
    <property type="project" value="TreeGrafter"/>
</dbReference>
<dbReference type="EMBL" id="HBFR01009308">
    <property type="protein sequence ID" value="CAD8879574.1"/>
    <property type="molecule type" value="Transcribed_RNA"/>
</dbReference>
<dbReference type="PANTHER" id="PTHR44163:SF1">
    <property type="entry name" value="U3 SMALL NUCLEOLAR RNA-ASSOCIATED PROTEIN 4 HOMOLOG"/>
    <property type="match status" value="1"/>
</dbReference>
<dbReference type="PANTHER" id="PTHR44163">
    <property type="entry name" value="U3 SMALL NUCLEOLAR RNA-ASSOCIATED PROTEIN 4 HOMOLOG"/>
    <property type="match status" value="1"/>
</dbReference>